<dbReference type="InterPro" id="IPR005135">
    <property type="entry name" value="Endo/exonuclease/phosphatase"/>
</dbReference>
<gene>
    <name evidence="3" type="ORF">H4R18_005734</name>
</gene>
<organism evidence="3 4">
    <name type="scientific">Coemansia javaensis</name>
    <dbReference type="NCBI Taxonomy" id="2761396"/>
    <lineage>
        <taxon>Eukaryota</taxon>
        <taxon>Fungi</taxon>
        <taxon>Fungi incertae sedis</taxon>
        <taxon>Zoopagomycota</taxon>
        <taxon>Kickxellomycotina</taxon>
        <taxon>Kickxellomycetes</taxon>
        <taxon>Kickxellales</taxon>
        <taxon>Kickxellaceae</taxon>
        <taxon>Coemansia</taxon>
    </lineage>
</organism>
<dbReference type="SUPFAM" id="SSF56219">
    <property type="entry name" value="DNase I-like"/>
    <property type="match status" value="1"/>
</dbReference>
<feature type="region of interest" description="Disordered" evidence="1">
    <location>
        <begin position="240"/>
        <end position="269"/>
    </location>
</feature>
<sequence length="535" mass="58272">MAGFDVDALALQEVRLPAERTEHVRRALQASGLLSRFSHAPPAVAGRQKGVAIVLADSLKRHLVGSDEVTGAAEPADPAAADAQQQHQPTGTGLRLRFAFRGSTQLHLIAAYVPPVGASNAEIRALTQGAVLAWLREAQSQGHHSILLGDLNERLLEEGTTRSALGRALASGSHWAEAHASLHGATGGGTSPRGTTRARIDFVYASCGLGPGYTQAAVVQAQTGLGEDHRMVVAELATTLGTRGPAQRPPSSRPRLNLSGATTSRRTAFRDRAEELAGPDEQLDDNLWHLAKDVFGTMAARKAAARYKCRLTRAGKLRLRLWQRGGGEHIRQAQWIALVREAHALLPAGLPTEFRANCEALAARDAGDWRQGVRRNTRFIARRLTQLRKAEGTGQRFRRINELVDKRADMMETDLSRMVRGLRRGRLAPALDWVVVGHGTDDARVVADPAEVERLASEHFAAHFAHPAGDRLELTGEWAGEYAAQEPVAAHHFEPISPEEVDWWMAHTPRRKAPGRSGLSFEVLRETGKALRLRL</sequence>
<dbReference type="AlphaFoldDB" id="A0A9W8LED6"/>
<proteinExistence type="predicted"/>
<dbReference type="Gene3D" id="3.60.10.10">
    <property type="entry name" value="Endonuclease/exonuclease/phosphatase"/>
    <property type="match status" value="1"/>
</dbReference>
<dbReference type="GO" id="GO:0003824">
    <property type="term" value="F:catalytic activity"/>
    <property type="evidence" value="ECO:0007669"/>
    <property type="project" value="InterPro"/>
</dbReference>
<evidence type="ECO:0000313" key="4">
    <source>
        <dbReference type="Proteomes" id="UP001140217"/>
    </source>
</evidence>
<dbReference type="Pfam" id="PF03372">
    <property type="entry name" value="Exo_endo_phos"/>
    <property type="match status" value="1"/>
</dbReference>
<feature type="non-terminal residue" evidence="3">
    <location>
        <position position="535"/>
    </location>
</feature>
<protein>
    <recommendedName>
        <fullName evidence="2">Endonuclease/exonuclease/phosphatase domain-containing protein</fullName>
    </recommendedName>
</protein>
<dbReference type="InterPro" id="IPR036691">
    <property type="entry name" value="Endo/exonu/phosph_ase_sf"/>
</dbReference>
<evidence type="ECO:0000313" key="3">
    <source>
        <dbReference type="EMBL" id="KAJ2776310.1"/>
    </source>
</evidence>
<feature type="domain" description="Endonuclease/exonuclease/phosphatase" evidence="2">
    <location>
        <begin position="4"/>
        <end position="206"/>
    </location>
</feature>
<evidence type="ECO:0000259" key="2">
    <source>
        <dbReference type="Pfam" id="PF03372"/>
    </source>
</evidence>
<comment type="caution">
    <text evidence="3">The sequence shown here is derived from an EMBL/GenBank/DDBJ whole genome shotgun (WGS) entry which is preliminary data.</text>
</comment>
<evidence type="ECO:0000256" key="1">
    <source>
        <dbReference type="SAM" id="MobiDB-lite"/>
    </source>
</evidence>
<keyword evidence="4" id="KW-1185">Reference proteome</keyword>
<feature type="region of interest" description="Disordered" evidence="1">
    <location>
        <begin position="69"/>
        <end position="88"/>
    </location>
</feature>
<dbReference type="Proteomes" id="UP001140217">
    <property type="component" value="Unassembled WGS sequence"/>
</dbReference>
<name>A0A9W8LED6_9FUNG</name>
<dbReference type="EMBL" id="JANBUL010000374">
    <property type="protein sequence ID" value="KAJ2776310.1"/>
    <property type="molecule type" value="Genomic_DNA"/>
</dbReference>
<reference evidence="3" key="1">
    <citation type="submission" date="2022-07" db="EMBL/GenBank/DDBJ databases">
        <title>Phylogenomic reconstructions and comparative analyses of Kickxellomycotina fungi.</title>
        <authorList>
            <person name="Reynolds N.K."/>
            <person name="Stajich J.E."/>
            <person name="Barry K."/>
            <person name="Grigoriev I.V."/>
            <person name="Crous P."/>
            <person name="Smith M.E."/>
        </authorList>
    </citation>
    <scope>NUCLEOTIDE SEQUENCE</scope>
    <source>
        <strain evidence="3">NBRC 105414</strain>
    </source>
</reference>
<feature type="compositionally biased region" description="Low complexity" evidence="1">
    <location>
        <begin position="72"/>
        <end position="88"/>
    </location>
</feature>
<dbReference type="OrthoDB" id="5544325at2759"/>
<accession>A0A9W8LED6</accession>